<protein>
    <submittedName>
        <fullName evidence="2">Uncharacterized protein</fullName>
    </submittedName>
</protein>
<accession>A0A653B440</accession>
<name>A0A653B440_ECTOL</name>
<evidence type="ECO:0000256" key="1">
    <source>
        <dbReference type="SAM" id="MobiDB-lite"/>
    </source>
</evidence>
<proteinExistence type="predicted"/>
<dbReference type="AlphaFoldDB" id="A0A653B440"/>
<gene>
    <name evidence="2" type="ORF">POT9AD_2399</name>
</gene>
<organism evidence="2">
    <name type="scientific">Ectopseudomonas oleovorans</name>
    <name type="common">Pseudomonas oleovorans</name>
    <dbReference type="NCBI Taxonomy" id="301"/>
    <lineage>
        <taxon>Bacteria</taxon>
        <taxon>Pseudomonadati</taxon>
        <taxon>Pseudomonadota</taxon>
        <taxon>Gammaproteobacteria</taxon>
        <taxon>Pseudomonadales</taxon>
        <taxon>Pseudomonadaceae</taxon>
        <taxon>Ectopseudomonas</taxon>
    </lineage>
</organism>
<dbReference type="EMBL" id="LR130779">
    <property type="protein sequence ID" value="VDN63374.1"/>
    <property type="molecule type" value="Genomic_DNA"/>
</dbReference>
<sequence length="165" mass="18187">MSVTPIHSKTSELACDLTNEGVREGEEQCDTNTDHGHGVEQTGDDEHFNLQHRDHFRLTRSAFQELATQQTETDGGTQGTQADQQCNGDSGQTNYSFHFSSRLTVVLVKVFVEAVKRNRLFTAALMPAGSEGLSWQAPPERRRGTLARLSGCLHAPSTGRRWSAS</sequence>
<feature type="region of interest" description="Disordered" evidence="1">
    <location>
        <begin position="68"/>
        <end position="88"/>
    </location>
</feature>
<feature type="compositionally biased region" description="Low complexity" evidence="1">
    <location>
        <begin position="68"/>
        <end position="85"/>
    </location>
</feature>
<reference evidence="2" key="1">
    <citation type="submission" date="2018-11" db="EMBL/GenBank/DDBJ databases">
        <authorList>
            <consortium name="Genoscope - CEA"/>
            <person name="William W."/>
        </authorList>
    </citation>
    <scope>NUCLEOTIDE SEQUENCE [LARGE SCALE GENOMIC DNA]</scope>
    <source>
        <strain evidence="2">T9AD</strain>
    </source>
</reference>
<evidence type="ECO:0000313" key="2">
    <source>
        <dbReference type="EMBL" id="VDN63374.1"/>
    </source>
</evidence>